<evidence type="ECO:0000313" key="4">
    <source>
        <dbReference type="Proteomes" id="UP000694906"/>
    </source>
</evidence>
<feature type="compositionally biased region" description="Polar residues" evidence="2">
    <location>
        <begin position="142"/>
        <end position="162"/>
    </location>
</feature>
<dbReference type="GeneID" id="101723247"/>
<feature type="domain" description="MAGE" evidence="3">
    <location>
        <begin position="167"/>
        <end position="366"/>
    </location>
</feature>
<dbReference type="RefSeq" id="XP_021104837.1">
    <property type="nucleotide sequence ID" value="XM_021249178.1"/>
</dbReference>
<dbReference type="GO" id="GO:0000122">
    <property type="term" value="P:negative regulation of transcription by RNA polymerase II"/>
    <property type="evidence" value="ECO:0007669"/>
    <property type="project" value="TreeGrafter"/>
</dbReference>
<keyword evidence="4" id="KW-1185">Reference proteome</keyword>
<dbReference type="SMART" id="SM01373">
    <property type="entry name" value="MAGE"/>
    <property type="match status" value="1"/>
</dbReference>
<feature type="region of interest" description="Disordered" evidence="2">
    <location>
        <begin position="87"/>
        <end position="162"/>
    </location>
</feature>
<accession>A0AAX6QBR6</accession>
<reference evidence="5 6" key="1">
    <citation type="submission" date="2025-04" db="UniProtKB">
        <authorList>
            <consortium name="RefSeq"/>
        </authorList>
    </citation>
    <scope>IDENTIFICATION</scope>
</reference>
<evidence type="ECO:0000256" key="1">
    <source>
        <dbReference type="ARBA" id="ARBA00084104"/>
    </source>
</evidence>
<dbReference type="PANTHER" id="PTHR11736:SF153">
    <property type="entry name" value="MELANOMA-ASSOCIATED ANTIGEN 10"/>
    <property type="match status" value="1"/>
</dbReference>
<sequence length="371" mass="40721">MGNCTCCQAGVASDRTERKSHPKHTTSFHLWGDRETVSLDSKVHAQGEHALVGSGSPGQQSHAWSAEGESQDLPAIKVLESPSLSSNWRSHTIMSGSPKHSRLEEDSEGQSTIKEVSIAEMPDPSQYPEGGSSLPSAMDATPPSQSHGGSSSKQEGSNTESLISDAVDSKLAALIQFLSSKYLTEEPSTMAEMKLVVTREYKEHFPVIFREATQSMQLVFGIDVKKVQPSSSFYILVPVLGLTYDGMESNAKGYPRTILLIIILGFIYLQGSSAREEAIWEALSEIGVCPGSDHIIFGEPRKFLTADLVQEQYLLCLEVPNSDPPQYNFLWGPRAHAETNEKEVLEFWGRLKATTLRAFPINDEEGSEDED</sequence>
<dbReference type="FunFam" id="1.10.10.1200:FF:000007">
    <property type="entry name" value="Melanoma-associated antigen C2"/>
    <property type="match status" value="1"/>
</dbReference>
<dbReference type="PROSITE" id="PS50838">
    <property type="entry name" value="MAGE"/>
    <property type="match status" value="1"/>
</dbReference>
<dbReference type="RefSeq" id="XP_021104838.1">
    <property type="nucleotide sequence ID" value="XM_021249179.1"/>
</dbReference>
<keyword evidence="1" id="KW-0825">Tumor antigen</keyword>
<dbReference type="Proteomes" id="UP000694906">
    <property type="component" value="Unplaced"/>
</dbReference>
<dbReference type="InterPro" id="IPR041899">
    <property type="entry name" value="MAGE_WH2"/>
</dbReference>
<dbReference type="InterPro" id="IPR002190">
    <property type="entry name" value="MHD_dom"/>
</dbReference>
<evidence type="ECO:0000313" key="7">
    <source>
        <dbReference type="RefSeq" id="XP_021104838.1"/>
    </source>
</evidence>
<evidence type="ECO:0000256" key="2">
    <source>
        <dbReference type="SAM" id="MobiDB-lite"/>
    </source>
</evidence>
<dbReference type="RefSeq" id="XP_004871134.2">
    <property type="nucleotide sequence ID" value="XM_004871077.2"/>
</dbReference>
<dbReference type="Pfam" id="PF01454">
    <property type="entry name" value="MAGE"/>
    <property type="match status" value="1"/>
</dbReference>
<dbReference type="Gene3D" id="1.10.10.1200">
    <property type="entry name" value="MAGE homology domain, winged helix WH1 motif"/>
    <property type="match status" value="1"/>
</dbReference>
<protein>
    <submittedName>
        <fullName evidence="5 6">Melanoma-associated antigen 8</fullName>
    </submittedName>
</protein>
<dbReference type="AlphaFoldDB" id="A0AAX6QBR6"/>
<dbReference type="KEGG" id="hgl:101723247"/>
<feature type="region of interest" description="Disordered" evidence="2">
    <location>
        <begin position="50"/>
        <end position="69"/>
    </location>
</feature>
<dbReference type="InterPro" id="IPR041898">
    <property type="entry name" value="MAGE_WH1"/>
</dbReference>
<evidence type="ECO:0000259" key="3">
    <source>
        <dbReference type="PROSITE" id="PS50838"/>
    </source>
</evidence>
<evidence type="ECO:0000313" key="5">
    <source>
        <dbReference type="RefSeq" id="XP_004871134.2"/>
    </source>
</evidence>
<dbReference type="FunFam" id="1.10.10.1210:FF:000001">
    <property type="entry name" value="melanoma-associated antigen D1"/>
    <property type="match status" value="1"/>
</dbReference>
<evidence type="ECO:0000313" key="6">
    <source>
        <dbReference type="RefSeq" id="XP_021104837.1"/>
    </source>
</evidence>
<dbReference type="Gene3D" id="1.10.10.1210">
    <property type="entry name" value="MAGE homology domain, winged helix WH2 motif"/>
    <property type="match status" value="1"/>
</dbReference>
<dbReference type="PANTHER" id="PTHR11736">
    <property type="entry name" value="MELANOMA-ASSOCIATED ANTIGEN MAGE ANTIGEN"/>
    <property type="match status" value="1"/>
</dbReference>
<dbReference type="GO" id="GO:0005634">
    <property type="term" value="C:nucleus"/>
    <property type="evidence" value="ECO:0007669"/>
    <property type="project" value="TreeGrafter"/>
</dbReference>
<gene>
    <name evidence="5 6 7" type="primary">LOC101723247</name>
</gene>
<name>A0AAX6QBR6_HETGA</name>
<dbReference type="InterPro" id="IPR037445">
    <property type="entry name" value="MAGE"/>
</dbReference>
<organism evidence="4 5">
    <name type="scientific">Heterocephalus glaber</name>
    <name type="common">Naked mole rat</name>
    <dbReference type="NCBI Taxonomy" id="10181"/>
    <lineage>
        <taxon>Eukaryota</taxon>
        <taxon>Metazoa</taxon>
        <taxon>Chordata</taxon>
        <taxon>Craniata</taxon>
        <taxon>Vertebrata</taxon>
        <taxon>Euteleostomi</taxon>
        <taxon>Mammalia</taxon>
        <taxon>Eutheria</taxon>
        <taxon>Euarchontoglires</taxon>
        <taxon>Glires</taxon>
        <taxon>Rodentia</taxon>
        <taxon>Hystricomorpha</taxon>
        <taxon>Bathyergidae</taxon>
        <taxon>Heterocephalus</taxon>
    </lineage>
</organism>
<proteinExistence type="predicted"/>